<keyword evidence="2" id="KW-1185">Reference proteome</keyword>
<gene>
    <name evidence="1" type="ORF">F6X38_03195</name>
</gene>
<reference evidence="1 2" key="1">
    <citation type="submission" date="2019-09" db="EMBL/GenBank/DDBJ databases">
        <title>YIM 132180 draft genome.</title>
        <authorList>
            <person name="Zhang K."/>
        </authorList>
    </citation>
    <scope>NUCLEOTIDE SEQUENCE [LARGE SCALE GENOMIC DNA]</scope>
    <source>
        <strain evidence="1 2">YIM 132180</strain>
    </source>
</reference>
<name>A0A7V7U1D8_9HYPH</name>
<organism evidence="1 2">
    <name type="scientific">Plantimonas leprariae</name>
    <dbReference type="NCBI Taxonomy" id="2615207"/>
    <lineage>
        <taxon>Bacteria</taxon>
        <taxon>Pseudomonadati</taxon>
        <taxon>Pseudomonadota</taxon>
        <taxon>Alphaproteobacteria</taxon>
        <taxon>Hyphomicrobiales</taxon>
        <taxon>Aurantimonadaceae</taxon>
        <taxon>Plantimonas</taxon>
    </lineage>
</organism>
<evidence type="ECO:0000313" key="2">
    <source>
        <dbReference type="Proteomes" id="UP000432089"/>
    </source>
</evidence>
<comment type="caution">
    <text evidence="1">The sequence shown here is derived from an EMBL/GenBank/DDBJ whole genome shotgun (WGS) entry which is preliminary data.</text>
</comment>
<dbReference type="AlphaFoldDB" id="A0A7V7U1D8"/>
<dbReference type="RefSeq" id="WP_150968102.1">
    <property type="nucleotide sequence ID" value="NZ_VZDO01000002.1"/>
</dbReference>
<protein>
    <submittedName>
        <fullName evidence="1">Uncharacterized protein</fullName>
    </submittedName>
</protein>
<evidence type="ECO:0000313" key="1">
    <source>
        <dbReference type="EMBL" id="KAB0681842.1"/>
    </source>
</evidence>
<dbReference type="EMBL" id="VZDO01000002">
    <property type="protein sequence ID" value="KAB0681842.1"/>
    <property type="molecule type" value="Genomic_DNA"/>
</dbReference>
<dbReference type="Proteomes" id="UP000432089">
    <property type="component" value="Unassembled WGS sequence"/>
</dbReference>
<proteinExistence type="predicted"/>
<accession>A0A7V7U1D8</accession>
<sequence length="63" mass="7015">MGKLQGEPNQNLLYVRDMLEQLLTIVPNDAGPVLPYLIDMARLEASDLVLHVDPDSSDTRPPE</sequence>